<dbReference type="RefSeq" id="WP_010841508.1">
    <property type="nucleotide sequence ID" value="NZ_AQPW01000004.1"/>
</dbReference>
<gene>
    <name evidence="2" type="ORF">GTC6_05212</name>
</gene>
<dbReference type="PATRIC" id="fig|1316928.3.peg.1055"/>
<accession>R7YDD3</accession>
<name>R7YDD3_9ACTN</name>
<evidence type="ECO:0000313" key="3">
    <source>
        <dbReference type="Proteomes" id="UP000013569"/>
    </source>
</evidence>
<feature type="domain" description="Siphovirus-type tail component C-terminal" evidence="1">
    <location>
        <begin position="184"/>
        <end position="269"/>
    </location>
</feature>
<dbReference type="OrthoDB" id="3985590at2"/>
<protein>
    <submittedName>
        <fullName evidence="2">Phage-like protein</fullName>
    </submittedName>
</protein>
<organism evidence="2 3">
    <name type="scientific">Gordonia terrae C-6</name>
    <dbReference type="NCBI Taxonomy" id="1316928"/>
    <lineage>
        <taxon>Bacteria</taxon>
        <taxon>Bacillati</taxon>
        <taxon>Actinomycetota</taxon>
        <taxon>Actinomycetes</taxon>
        <taxon>Mycobacteriales</taxon>
        <taxon>Gordoniaceae</taxon>
        <taxon>Gordonia</taxon>
    </lineage>
</organism>
<evidence type="ECO:0000313" key="2">
    <source>
        <dbReference type="EMBL" id="EON33739.1"/>
    </source>
</evidence>
<dbReference type="EMBL" id="AQPW01000004">
    <property type="protein sequence ID" value="EON33739.1"/>
    <property type="molecule type" value="Genomic_DNA"/>
</dbReference>
<dbReference type="Proteomes" id="UP000013569">
    <property type="component" value="Unassembled WGS sequence"/>
</dbReference>
<comment type="caution">
    <text evidence="2">The sequence shown here is derived from an EMBL/GenBank/DDBJ whole genome shotgun (WGS) entry which is preliminary data.</text>
</comment>
<dbReference type="Gene3D" id="2.60.120.860">
    <property type="match status" value="1"/>
</dbReference>
<evidence type="ECO:0000259" key="1">
    <source>
        <dbReference type="Pfam" id="PF22768"/>
    </source>
</evidence>
<sequence length="285" mass="30414">MHEFNIGSLTIMNGGVPAPGFTLSIPIEGLDGPKHRTSSYSKPGRHGVEISAQFYDERLVTFTGLIYGETLEEFEANRRALITAVAIKKDDDGYPEPTRVSFTTLAGDSYIVDIYFDKPLMNMESPIHATYQITGVCADPFIFGATTVTSAQIRPPSGGGYSVPMVVPYVSDASVGGSITLTNDGTETAMPVITLTGLLTQPVLANQTTGMRLELNYTLASGQTMTVDMDRQLILRSGSSQIGAKTVASDWWGLAPGPNAISLTTMSSSDTGHAVFVFNPPYVGV</sequence>
<dbReference type="Pfam" id="PF22768">
    <property type="entry name" value="SPP1_Dit"/>
    <property type="match status" value="1"/>
</dbReference>
<dbReference type="AlphaFoldDB" id="R7YDD3"/>
<reference evidence="2 3" key="1">
    <citation type="journal article" date="2013" name="Genome Announc.">
        <title>Draft Genome Sequence of a Benzothiophene-Desulfurizing Bacterium, Gordona terrae Strain C-6.</title>
        <authorList>
            <person name="Wang W."/>
            <person name="Ma T."/>
            <person name="Ren Y."/>
            <person name="Li G."/>
        </authorList>
    </citation>
    <scope>NUCLEOTIDE SEQUENCE [LARGE SCALE GENOMIC DNA]</scope>
    <source>
        <strain evidence="2 3">C-6</strain>
    </source>
</reference>
<proteinExistence type="predicted"/>
<dbReference type="InterPro" id="IPR054738">
    <property type="entry name" value="Siphovirus-type_tail_C"/>
</dbReference>